<dbReference type="EMBL" id="JAUZVZ010000044">
    <property type="protein sequence ID" value="MDP4537949.1"/>
    <property type="molecule type" value="Genomic_DNA"/>
</dbReference>
<reference evidence="2 3" key="1">
    <citation type="submission" date="2023-08" db="EMBL/GenBank/DDBJ databases">
        <authorList>
            <person name="Joshi A."/>
            <person name="Thite S."/>
        </authorList>
    </citation>
    <scope>NUCLEOTIDE SEQUENCE [LARGE SCALE GENOMIC DNA]</scope>
    <source>
        <strain evidence="2 3">AC40</strain>
    </source>
</reference>
<name>A0ABT9H3R2_9GAMM</name>
<comment type="caution">
    <text evidence="2">The sequence shown here is derived from an EMBL/GenBank/DDBJ whole genome shotgun (WGS) entry which is preliminary data.</text>
</comment>
<feature type="compositionally biased region" description="Polar residues" evidence="1">
    <location>
        <begin position="197"/>
        <end position="208"/>
    </location>
</feature>
<feature type="region of interest" description="Disordered" evidence="1">
    <location>
        <begin position="197"/>
        <end position="242"/>
    </location>
</feature>
<gene>
    <name evidence="2" type="ORF">Q3O60_17345</name>
</gene>
<sequence length="242" mass="27727">SVFEELTYSSSLLLENNLEPTPLNYWKIHVAKFRTELRSCNPSDVVAQLLPSAMVSMTEYGLEYKGLYYTNSDIESRKFHSIARSSGQWQLEARIDENTTNFIYVRLDKNKGFVKCNLAERRKLFRDRSMIEADFVQDWLDVKKENTVANDHRKEVRKEVSKINKEAASRSKVAKITPFNQRKQGIRDNRKIEIERTTNIIDGASSASAGKATEPAKPVATSSVIPLPQGPQRNRKRNDDDN</sequence>
<proteinExistence type="predicted"/>
<evidence type="ECO:0000256" key="1">
    <source>
        <dbReference type="SAM" id="MobiDB-lite"/>
    </source>
</evidence>
<organism evidence="2 3">
    <name type="scientific">Alkalimonas collagenimarina</name>
    <dbReference type="NCBI Taxonomy" id="400390"/>
    <lineage>
        <taxon>Bacteria</taxon>
        <taxon>Pseudomonadati</taxon>
        <taxon>Pseudomonadota</taxon>
        <taxon>Gammaproteobacteria</taxon>
        <taxon>Alkalimonas</taxon>
    </lineage>
</organism>
<evidence type="ECO:0000313" key="2">
    <source>
        <dbReference type="EMBL" id="MDP4537949.1"/>
    </source>
</evidence>
<feature type="non-terminal residue" evidence="2">
    <location>
        <position position="1"/>
    </location>
</feature>
<accession>A0ABT9H3R2</accession>
<evidence type="ECO:0000313" key="3">
    <source>
        <dbReference type="Proteomes" id="UP001231616"/>
    </source>
</evidence>
<protein>
    <submittedName>
        <fullName evidence="2">Transposase</fullName>
    </submittedName>
</protein>
<keyword evidence="3" id="KW-1185">Reference proteome</keyword>
<dbReference type="Proteomes" id="UP001231616">
    <property type="component" value="Unassembled WGS sequence"/>
</dbReference>